<keyword evidence="3" id="KW-1185">Reference proteome</keyword>
<dbReference type="Gene3D" id="2.60.40.1240">
    <property type="match status" value="1"/>
</dbReference>
<protein>
    <recommendedName>
        <fullName evidence="4">DUF4352 domain-containing protein</fullName>
    </recommendedName>
</protein>
<dbReference type="Proteomes" id="UP000436047">
    <property type="component" value="Unassembled WGS sequence"/>
</dbReference>
<dbReference type="AlphaFoldDB" id="A0A6N7WK59"/>
<evidence type="ECO:0008006" key="4">
    <source>
        <dbReference type="Google" id="ProtNLM"/>
    </source>
</evidence>
<evidence type="ECO:0000313" key="3">
    <source>
        <dbReference type="Proteomes" id="UP000436047"/>
    </source>
</evidence>
<comment type="caution">
    <text evidence="2">The sequence shown here is derived from an EMBL/GenBank/DDBJ whole genome shotgun (WGS) entry which is preliminary data.</text>
</comment>
<gene>
    <name evidence="2" type="ORF">FYJ45_18070</name>
</gene>
<sequence length="208" mass="23774">MKKRFMCILLAVLMMSGCDNEEKITEENEAQVSLEENIIQTESVQESIEEIVTEMAEESTGGILKGVGDTIAIEETGEVFDIQVTLEKCEVVQQEDYEKYGLSIYNGEEKYSDKLVKAEFRILNASEREISINYIENFSVEYDELYSPMILESGTENILLNDSLKSGEEMTGFVVFYMRDGGPEIIIEFWPFEIGMDPKLSFHYTLID</sequence>
<reference evidence="2 3" key="1">
    <citation type="submission" date="2019-08" db="EMBL/GenBank/DDBJ databases">
        <title>In-depth cultivation of the pig gut microbiome towards novel bacterial diversity and tailored functional studies.</title>
        <authorList>
            <person name="Wylensek D."/>
            <person name="Hitch T.C.A."/>
            <person name="Clavel T."/>
        </authorList>
    </citation>
    <scope>NUCLEOTIDE SEQUENCE [LARGE SCALE GENOMIC DNA]</scope>
    <source>
        <strain evidence="2 3">WCA-389-WT-23B</strain>
    </source>
</reference>
<name>A0A6N7WK59_9FIRM</name>
<accession>A0A6N7WK59</accession>
<organism evidence="2 3">
    <name type="scientific">Eisenbergiella porci</name>
    <dbReference type="NCBI Taxonomy" id="2652274"/>
    <lineage>
        <taxon>Bacteria</taxon>
        <taxon>Bacillati</taxon>
        <taxon>Bacillota</taxon>
        <taxon>Clostridia</taxon>
        <taxon>Lachnospirales</taxon>
        <taxon>Lachnospiraceae</taxon>
        <taxon>Eisenbergiella</taxon>
    </lineage>
</organism>
<dbReference type="RefSeq" id="WP_154466349.1">
    <property type="nucleotide sequence ID" value="NZ_JAXDZL010000151.1"/>
</dbReference>
<dbReference type="PROSITE" id="PS51257">
    <property type="entry name" value="PROKAR_LIPOPROTEIN"/>
    <property type="match status" value="1"/>
</dbReference>
<dbReference type="GeneID" id="86054949"/>
<evidence type="ECO:0000256" key="1">
    <source>
        <dbReference type="ARBA" id="ARBA00022729"/>
    </source>
</evidence>
<evidence type="ECO:0000313" key="2">
    <source>
        <dbReference type="EMBL" id="MSS90114.1"/>
    </source>
</evidence>
<keyword evidence="1" id="KW-0732">Signal</keyword>
<dbReference type="InterPro" id="IPR029050">
    <property type="entry name" value="Immunoprotect_excell_Ig-like"/>
</dbReference>
<dbReference type="EMBL" id="VUMI01000032">
    <property type="protein sequence ID" value="MSS90114.1"/>
    <property type="molecule type" value="Genomic_DNA"/>
</dbReference>
<proteinExistence type="predicted"/>